<feature type="transmembrane region" description="Helical" evidence="1">
    <location>
        <begin position="6"/>
        <end position="25"/>
    </location>
</feature>
<name>A0ABY2UH47_9GAMM</name>
<keyword evidence="1" id="KW-0472">Membrane</keyword>
<feature type="transmembrane region" description="Helical" evidence="1">
    <location>
        <begin position="46"/>
        <end position="65"/>
    </location>
</feature>
<dbReference type="Pfam" id="PF04247">
    <property type="entry name" value="SirB"/>
    <property type="match status" value="1"/>
</dbReference>
<evidence type="ECO:0000313" key="2">
    <source>
        <dbReference type="EMBL" id="TLM74361.1"/>
    </source>
</evidence>
<protein>
    <recommendedName>
        <fullName evidence="4">Invasion protein</fullName>
    </recommendedName>
</protein>
<dbReference type="RefSeq" id="WP_138237146.1">
    <property type="nucleotide sequence ID" value="NZ_CP185860.1"/>
</dbReference>
<dbReference type="InterPro" id="IPR007360">
    <property type="entry name" value="SirB"/>
</dbReference>
<keyword evidence="1" id="KW-1133">Transmembrane helix</keyword>
<keyword evidence="1" id="KW-0812">Transmembrane</keyword>
<organism evidence="2 3">
    <name type="scientific">Microbulbifer harenosus</name>
    <dbReference type="NCBI Taxonomy" id="2576840"/>
    <lineage>
        <taxon>Bacteria</taxon>
        <taxon>Pseudomonadati</taxon>
        <taxon>Pseudomonadota</taxon>
        <taxon>Gammaproteobacteria</taxon>
        <taxon>Cellvibrionales</taxon>
        <taxon>Microbulbiferaceae</taxon>
        <taxon>Microbulbifer</taxon>
    </lineage>
</organism>
<proteinExistence type="predicted"/>
<evidence type="ECO:0000313" key="3">
    <source>
        <dbReference type="Proteomes" id="UP000306791"/>
    </source>
</evidence>
<gene>
    <name evidence="2" type="ORF">FDY93_18055</name>
</gene>
<dbReference type="Proteomes" id="UP000306791">
    <property type="component" value="Unassembled WGS sequence"/>
</dbReference>
<dbReference type="PANTHER" id="PTHR39594:SF1">
    <property type="entry name" value="PROTEIN YCHQ"/>
    <property type="match status" value="1"/>
</dbReference>
<keyword evidence="3" id="KW-1185">Reference proteome</keyword>
<dbReference type="EMBL" id="VANI01000022">
    <property type="protein sequence ID" value="TLM74361.1"/>
    <property type="molecule type" value="Genomic_DNA"/>
</dbReference>
<evidence type="ECO:0008006" key="4">
    <source>
        <dbReference type="Google" id="ProtNLM"/>
    </source>
</evidence>
<evidence type="ECO:0000256" key="1">
    <source>
        <dbReference type="SAM" id="Phobius"/>
    </source>
</evidence>
<feature type="transmembrane region" description="Helical" evidence="1">
    <location>
        <begin position="71"/>
        <end position="90"/>
    </location>
</feature>
<feature type="transmembrane region" description="Helical" evidence="1">
    <location>
        <begin position="97"/>
        <end position="119"/>
    </location>
</feature>
<sequence length="127" mass="13715">MDYPTLKTLHITLALLSGTGLALRIGAHLGNANWIKHRAARALPHLLDTALLASAIGLLWMWQWIPLTQPWLQAKLVALVGYVMCGAAALRSSPQQLSRCLAFTTAAAVCFMFIISAAISKRVLPIG</sequence>
<reference evidence="2 3" key="1">
    <citation type="submission" date="2019-05" db="EMBL/GenBank/DDBJ databases">
        <title>Microbulbifer harenosus sp. nov., an alginate-degrading bacterium isolated from coastal sand.</title>
        <authorList>
            <person name="Huang H."/>
            <person name="Mo K."/>
            <person name="Bao S."/>
        </authorList>
    </citation>
    <scope>NUCLEOTIDE SEQUENCE [LARGE SCALE GENOMIC DNA]</scope>
    <source>
        <strain evidence="2 3">HB161719</strain>
    </source>
</reference>
<dbReference type="PIRSF" id="PIRSF005610">
    <property type="entry name" value="SirB"/>
    <property type="match status" value="1"/>
</dbReference>
<dbReference type="PANTHER" id="PTHR39594">
    <property type="entry name" value="PROTEIN YCHQ"/>
    <property type="match status" value="1"/>
</dbReference>
<accession>A0ABY2UH47</accession>
<comment type="caution">
    <text evidence="2">The sequence shown here is derived from an EMBL/GenBank/DDBJ whole genome shotgun (WGS) entry which is preliminary data.</text>
</comment>